<protein>
    <submittedName>
        <fullName evidence="1">Uncharacterized protein</fullName>
    </submittedName>
</protein>
<name>A0A450T9N1_9GAMM</name>
<accession>A0A450T9N1</accession>
<sequence>MRMGLFIHLYINPEGISPDKWETTYQESSALLRAFPVPLMRIKQEEVGSKSRLSYISDPVWDADTPDEHWRVVGDSVSSRHAEDFLLFRHLEKQFHTILGPPDIKGDVPWVPMDRLFHGNGNGIDPAVFSRRTRTITRGHELVPHSI</sequence>
<proteinExistence type="predicted"/>
<organism evidence="1">
    <name type="scientific">Candidatus Kentrum sp. FW</name>
    <dbReference type="NCBI Taxonomy" id="2126338"/>
    <lineage>
        <taxon>Bacteria</taxon>
        <taxon>Pseudomonadati</taxon>
        <taxon>Pseudomonadota</taxon>
        <taxon>Gammaproteobacteria</taxon>
        <taxon>Candidatus Kentrum</taxon>
    </lineage>
</organism>
<dbReference type="AlphaFoldDB" id="A0A450T9N1"/>
<dbReference type="EMBL" id="CAADFE010000004">
    <property type="protein sequence ID" value="VFJ63403.1"/>
    <property type="molecule type" value="Genomic_DNA"/>
</dbReference>
<gene>
    <name evidence="1" type="ORF">BECKFW1821C_GA0114237_10042</name>
</gene>
<reference evidence="1" key="1">
    <citation type="submission" date="2019-02" db="EMBL/GenBank/DDBJ databases">
        <authorList>
            <person name="Gruber-Vodicka R. H."/>
            <person name="Seah K. B. B."/>
        </authorList>
    </citation>
    <scope>NUCLEOTIDE SEQUENCE</scope>
    <source>
        <strain evidence="1">BECK_BZ131</strain>
    </source>
</reference>
<evidence type="ECO:0000313" key="1">
    <source>
        <dbReference type="EMBL" id="VFJ63403.1"/>
    </source>
</evidence>